<keyword evidence="1" id="KW-0472">Membrane</keyword>
<dbReference type="Pfam" id="PF16344">
    <property type="entry name" value="FecR_C"/>
    <property type="match status" value="1"/>
</dbReference>
<dbReference type="AlphaFoldDB" id="A0A0S2HZK3"/>
<evidence type="ECO:0000259" key="3">
    <source>
        <dbReference type="Pfam" id="PF16344"/>
    </source>
</evidence>
<evidence type="ECO:0000259" key="2">
    <source>
        <dbReference type="Pfam" id="PF04773"/>
    </source>
</evidence>
<dbReference type="Proteomes" id="UP000064893">
    <property type="component" value="Chromosome"/>
</dbReference>
<accession>A0A0S2HZK3</accession>
<dbReference type="OrthoDB" id="1096949at2"/>
<dbReference type="InterPro" id="IPR012373">
    <property type="entry name" value="Ferrdict_sens_TM"/>
</dbReference>
<dbReference type="PIRSF" id="PIRSF018266">
    <property type="entry name" value="FecR"/>
    <property type="match status" value="1"/>
</dbReference>
<feature type="domain" description="FecR protein" evidence="2">
    <location>
        <begin position="79"/>
        <end position="167"/>
    </location>
</feature>
<dbReference type="PANTHER" id="PTHR30273">
    <property type="entry name" value="PERIPLASMIC SIGNAL SENSOR AND SIGMA FACTOR ACTIVATOR FECR-RELATED"/>
    <property type="match status" value="1"/>
</dbReference>
<dbReference type="Gene3D" id="2.60.120.1440">
    <property type="match status" value="1"/>
</dbReference>
<dbReference type="KEGG" id="blq:L21SP5_01856"/>
<name>A0A0S2HZK3_9BACT</name>
<reference evidence="4 5" key="1">
    <citation type="submission" date="2015-11" db="EMBL/GenBank/DDBJ databases">
        <title>Description and complete genome sequence of a novel strain predominating in hypersaline microbial mats and representing a new family of the Bacteriodetes phylum.</title>
        <authorList>
            <person name="Spring S."/>
            <person name="Bunk B."/>
            <person name="Sproer C."/>
            <person name="Klenk H.-P."/>
        </authorList>
    </citation>
    <scope>NUCLEOTIDE SEQUENCE [LARGE SCALE GENOMIC DNA]</scope>
    <source>
        <strain evidence="4 5">L21-Spi-D4</strain>
    </source>
</reference>
<dbReference type="InterPro" id="IPR006860">
    <property type="entry name" value="FecR"/>
</dbReference>
<proteinExistence type="predicted"/>
<evidence type="ECO:0000313" key="4">
    <source>
        <dbReference type="EMBL" id="ALO15496.1"/>
    </source>
</evidence>
<dbReference type="GO" id="GO:0016989">
    <property type="term" value="F:sigma factor antagonist activity"/>
    <property type="evidence" value="ECO:0007669"/>
    <property type="project" value="TreeGrafter"/>
</dbReference>
<evidence type="ECO:0000313" key="5">
    <source>
        <dbReference type="Proteomes" id="UP000064893"/>
    </source>
</evidence>
<dbReference type="STRING" id="1307839.L21SP5_01856"/>
<feature type="domain" description="Protein FecR C-terminal" evidence="3">
    <location>
        <begin position="210"/>
        <end position="270"/>
    </location>
</feature>
<dbReference type="EMBL" id="CP013118">
    <property type="protein sequence ID" value="ALO15496.1"/>
    <property type="molecule type" value="Genomic_DNA"/>
</dbReference>
<dbReference type="Gene3D" id="3.55.50.30">
    <property type="match status" value="1"/>
</dbReference>
<dbReference type="Pfam" id="PF04773">
    <property type="entry name" value="FecR"/>
    <property type="match status" value="1"/>
</dbReference>
<evidence type="ECO:0000256" key="1">
    <source>
        <dbReference type="SAM" id="Phobius"/>
    </source>
</evidence>
<gene>
    <name evidence="4" type="ORF">L21SP5_01856</name>
</gene>
<dbReference type="PANTHER" id="PTHR30273:SF2">
    <property type="entry name" value="PROTEIN FECR"/>
    <property type="match status" value="1"/>
</dbReference>
<protein>
    <submittedName>
        <fullName evidence="4">Fec operon regulator FecR</fullName>
    </submittedName>
</protein>
<organism evidence="4 5">
    <name type="scientific">Salinivirga cyanobacteriivorans</name>
    <dbReference type="NCBI Taxonomy" id="1307839"/>
    <lineage>
        <taxon>Bacteria</taxon>
        <taxon>Pseudomonadati</taxon>
        <taxon>Bacteroidota</taxon>
        <taxon>Bacteroidia</taxon>
        <taxon>Bacteroidales</taxon>
        <taxon>Salinivirgaceae</taxon>
        <taxon>Salinivirga</taxon>
    </lineage>
</organism>
<keyword evidence="1" id="KW-0812">Transmembrane</keyword>
<sequence length="283" mass="32611">MSDKNQYSDRHSQFFEHTNIPYSRSKDDVWDAMMNQQKPEIKQSGKTRKMLIYWSAAAMVIVLLGLTSFMRFYSVTLYAPKGQHLSKLLPDSSRVHLNAQTQISYYPYWWRFARLVELDGEAFFDVRKGSNFAVNSEMGTTTVLGTRFNIFARNKQYRVQCISGQVEVKDNTGQKQILKPDQAVIVSNEGNLKYIEKGGAKHAISWTKNRFVFTAVPIKDVFKEMERQFNLQIKVAEAINGTYTGNFKRGSNPESILRLIARPFGLEIEKTDTKAYRITKSEN</sequence>
<keyword evidence="1" id="KW-1133">Transmembrane helix</keyword>
<dbReference type="InterPro" id="IPR032508">
    <property type="entry name" value="FecR_C"/>
</dbReference>
<keyword evidence="5" id="KW-1185">Reference proteome</keyword>
<feature type="transmembrane region" description="Helical" evidence="1">
    <location>
        <begin position="51"/>
        <end position="73"/>
    </location>
</feature>
<dbReference type="RefSeq" id="WP_057952952.1">
    <property type="nucleotide sequence ID" value="NZ_CP013118.1"/>
</dbReference>